<dbReference type="GO" id="GO:0005886">
    <property type="term" value="C:plasma membrane"/>
    <property type="evidence" value="ECO:0007669"/>
    <property type="project" value="UniProtKB-SubCell"/>
</dbReference>
<proteinExistence type="inferred from homology"/>
<feature type="transmembrane region" description="Helical" evidence="8">
    <location>
        <begin position="20"/>
        <end position="42"/>
    </location>
</feature>
<evidence type="ECO:0000313" key="9">
    <source>
        <dbReference type="EMBL" id="MBD1391126.1"/>
    </source>
</evidence>
<feature type="transmembrane region" description="Helical" evidence="8">
    <location>
        <begin position="279"/>
        <end position="302"/>
    </location>
</feature>
<evidence type="ECO:0000256" key="6">
    <source>
        <dbReference type="ARBA" id="ARBA00022989"/>
    </source>
</evidence>
<accession>A0A8J6UH25</accession>
<feature type="transmembrane region" description="Helical" evidence="8">
    <location>
        <begin position="360"/>
        <end position="381"/>
    </location>
</feature>
<feature type="transmembrane region" description="Helical" evidence="8">
    <location>
        <begin position="248"/>
        <end position="267"/>
    </location>
</feature>
<reference evidence="9" key="1">
    <citation type="submission" date="2020-09" db="EMBL/GenBank/DDBJ databases">
        <title>A novel bacterium of genus Neiella, isolated from South China Sea.</title>
        <authorList>
            <person name="Huang H."/>
            <person name="Mo K."/>
            <person name="Hu Y."/>
        </authorList>
    </citation>
    <scope>NUCLEOTIDE SEQUENCE</scope>
    <source>
        <strain evidence="9">HB171785</strain>
    </source>
</reference>
<dbReference type="PIRSF" id="PIRSF006603">
    <property type="entry name" value="DinF"/>
    <property type="match status" value="1"/>
</dbReference>
<name>A0A8J6UH25_9GAMM</name>
<keyword evidence="10" id="KW-1185">Reference proteome</keyword>
<evidence type="ECO:0000313" key="10">
    <source>
        <dbReference type="Proteomes" id="UP000638014"/>
    </source>
</evidence>
<dbReference type="EMBL" id="JACXAF010000028">
    <property type="protein sequence ID" value="MBD1391126.1"/>
    <property type="molecule type" value="Genomic_DNA"/>
</dbReference>
<sequence length="443" mass="48302">MTSFWNTLQRADLHRKIGNIALPMILANLTVPLLGLVDTAVIGHLDEVYYLGGVAVGSMVVTLIYWLAGFLRMSTTGLAGQAHGAGDQARQSHVLLQGLTLALALGLALLIASAGIWLAAIGLMKPSSLVAEQAKLYFDIRILSAPAALVNLVMMGWFIGLQRSRTAMALLILTNVINIVLDLLFVLVFQWGVQGAAAATVIADYGAAILALWLACRLQPAMLERLRQYQHWLHWRHMKSLIAMNLDIFIRSLCLQSCIAFMTARAARLGDATIAANAVLMNFLMLIALGLDGIAYAAEAMVAQAKGAKQRVDAVVAIQLNGFWTAILAMLFAAVFWQFGAAIVSLLTDLEPVRRTAEDYLLYIVLLPLAGAACFLLDGIFVGFSAAKQMRNTMMLAAFGVFFPVWWLLQEQGNHALWIAFLCFLLARGVGLSYCLPRQLRQI</sequence>
<evidence type="ECO:0000256" key="7">
    <source>
        <dbReference type="ARBA" id="ARBA00023136"/>
    </source>
</evidence>
<dbReference type="AlphaFoldDB" id="A0A8J6UH25"/>
<dbReference type="PANTHER" id="PTHR42893:SF46">
    <property type="entry name" value="PROTEIN DETOXIFICATION 44, CHLOROPLASTIC"/>
    <property type="match status" value="1"/>
</dbReference>
<evidence type="ECO:0000256" key="4">
    <source>
        <dbReference type="ARBA" id="ARBA00022475"/>
    </source>
</evidence>
<dbReference type="InterPro" id="IPR044644">
    <property type="entry name" value="DinF-like"/>
</dbReference>
<dbReference type="Proteomes" id="UP000638014">
    <property type="component" value="Unassembled WGS sequence"/>
</dbReference>
<keyword evidence="6 8" id="KW-1133">Transmembrane helix</keyword>
<dbReference type="GO" id="GO:0042910">
    <property type="term" value="F:xenobiotic transmembrane transporter activity"/>
    <property type="evidence" value="ECO:0007669"/>
    <property type="project" value="InterPro"/>
</dbReference>
<dbReference type="GO" id="GO:0015297">
    <property type="term" value="F:antiporter activity"/>
    <property type="evidence" value="ECO:0007669"/>
    <property type="project" value="InterPro"/>
</dbReference>
<feature type="transmembrane region" description="Helical" evidence="8">
    <location>
        <begin position="168"/>
        <end position="189"/>
    </location>
</feature>
<evidence type="ECO:0000256" key="1">
    <source>
        <dbReference type="ARBA" id="ARBA00004429"/>
    </source>
</evidence>
<feature type="transmembrane region" description="Helical" evidence="8">
    <location>
        <begin position="415"/>
        <end position="436"/>
    </location>
</feature>
<comment type="similarity">
    <text evidence="2">Belongs to the multi antimicrobial extrusion (MATE) (TC 2.A.66.1) family.</text>
</comment>
<dbReference type="Pfam" id="PF01554">
    <property type="entry name" value="MatE"/>
    <property type="match status" value="2"/>
</dbReference>
<evidence type="ECO:0000256" key="5">
    <source>
        <dbReference type="ARBA" id="ARBA00022692"/>
    </source>
</evidence>
<feature type="transmembrane region" description="Helical" evidence="8">
    <location>
        <begin position="99"/>
        <end position="120"/>
    </location>
</feature>
<comment type="subcellular location">
    <subcellularLocation>
        <location evidence="1">Cell inner membrane</location>
        <topology evidence="1">Multi-pass membrane protein</topology>
    </subcellularLocation>
</comment>
<dbReference type="InterPro" id="IPR048279">
    <property type="entry name" value="MdtK-like"/>
</dbReference>
<feature type="transmembrane region" description="Helical" evidence="8">
    <location>
        <begin position="140"/>
        <end position="161"/>
    </location>
</feature>
<protein>
    <submittedName>
        <fullName evidence="9">MATE family efflux transporter</fullName>
    </submittedName>
</protein>
<gene>
    <name evidence="9" type="ORF">IC617_16985</name>
</gene>
<keyword evidence="3" id="KW-0813">Transport</keyword>
<keyword evidence="5 8" id="KW-0812">Transmembrane</keyword>
<evidence type="ECO:0000256" key="3">
    <source>
        <dbReference type="ARBA" id="ARBA00022448"/>
    </source>
</evidence>
<dbReference type="NCBIfam" id="TIGR00797">
    <property type="entry name" value="matE"/>
    <property type="match status" value="1"/>
</dbReference>
<feature type="transmembrane region" description="Helical" evidence="8">
    <location>
        <begin position="48"/>
        <end position="68"/>
    </location>
</feature>
<feature type="transmembrane region" description="Helical" evidence="8">
    <location>
        <begin position="195"/>
        <end position="216"/>
    </location>
</feature>
<keyword evidence="7 8" id="KW-0472">Membrane</keyword>
<dbReference type="CDD" id="cd13136">
    <property type="entry name" value="MATE_DinF_like"/>
    <property type="match status" value="1"/>
</dbReference>
<comment type="caution">
    <text evidence="9">The sequence shown here is derived from an EMBL/GenBank/DDBJ whole genome shotgun (WGS) entry which is preliminary data.</text>
</comment>
<organism evidence="9 10">
    <name type="scientific">Neiella litorisoli</name>
    <dbReference type="NCBI Taxonomy" id="2771431"/>
    <lineage>
        <taxon>Bacteria</taxon>
        <taxon>Pseudomonadati</taxon>
        <taxon>Pseudomonadota</taxon>
        <taxon>Gammaproteobacteria</taxon>
        <taxon>Alteromonadales</taxon>
        <taxon>Echinimonadaceae</taxon>
        <taxon>Neiella</taxon>
    </lineage>
</organism>
<feature type="transmembrane region" description="Helical" evidence="8">
    <location>
        <begin position="393"/>
        <end position="409"/>
    </location>
</feature>
<evidence type="ECO:0000256" key="2">
    <source>
        <dbReference type="ARBA" id="ARBA00010199"/>
    </source>
</evidence>
<keyword evidence="4" id="KW-1003">Cell membrane</keyword>
<dbReference type="PANTHER" id="PTHR42893">
    <property type="entry name" value="PROTEIN DETOXIFICATION 44, CHLOROPLASTIC-RELATED"/>
    <property type="match status" value="1"/>
</dbReference>
<evidence type="ECO:0000256" key="8">
    <source>
        <dbReference type="SAM" id="Phobius"/>
    </source>
</evidence>
<dbReference type="InterPro" id="IPR002528">
    <property type="entry name" value="MATE_fam"/>
</dbReference>
<dbReference type="RefSeq" id="WP_191146186.1">
    <property type="nucleotide sequence ID" value="NZ_JACXAF010000028.1"/>
</dbReference>
<feature type="transmembrane region" description="Helical" evidence="8">
    <location>
        <begin position="323"/>
        <end position="348"/>
    </location>
</feature>